<evidence type="ECO:0000256" key="3">
    <source>
        <dbReference type="ARBA" id="ARBA00022481"/>
    </source>
</evidence>
<dbReference type="PROSITE" id="PS50111">
    <property type="entry name" value="CHEMOTAXIS_TRANSDUC_2"/>
    <property type="match status" value="1"/>
</dbReference>
<feature type="transmembrane region" description="Helical" evidence="9">
    <location>
        <begin position="187"/>
        <end position="208"/>
    </location>
</feature>
<dbReference type="SUPFAM" id="SSF58104">
    <property type="entry name" value="Methyl-accepting chemotaxis protein (MCP) signaling domain"/>
    <property type="match status" value="1"/>
</dbReference>
<evidence type="ECO:0000313" key="12">
    <source>
        <dbReference type="Proteomes" id="UP000235777"/>
    </source>
</evidence>
<comment type="subcellular location">
    <subcellularLocation>
        <location evidence="1">Cell membrane</location>
        <topology evidence="1">Multi-pass membrane protein</topology>
    </subcellularLocation>
</comment>
<dbReference type="RefSeq" id="WP_018443527.1">
    <property type="nucleotide sequence ID" value="NZ_KB890209.1"/>
</dbReference>
<dbReference type="EMBL" id="PNYC01000014">
    <property type="protein sequence ID" value="PMS34838.1"/>
    <property type="molecule type" value="Genomic_DNA"/>
</dbReference>
<keyword evidence="2" id="KW-1003">Cell membrane</keyword>
<keyword evidence="12" id="KW-1185">Reference proteome</keyword>
<keyword evidence="8" id="KW-0807">Transducer</keyword>
<keyword evidence="4 9" id="KW-0812">Transmembrane</keyword>
<feature type="transmembrane region" description="Helical" evidence="9">
    <location>
        <begin position="12"/>
        <end position="32"/>
    </location>
</feature>
<evidence type="ECO:0000256" key="9">
    <source>
        <dbReference type="SAM" id="Phobius"/>
    </source>
</evidence>
<dbReference type="Pfam" id="PF00015">
    <property type="entry name" value="MCPsignal"/>
    <property type="match status" value="1"/>
</dbReference>
<dbReference type="SMART" id="SM00283">
    <property type="entry name" value="MA"/>
    <property type="match status" value="1"/>
</dbReference>
<gene>
    <name evidence="11" type="ORF">C0Z20_20790</name>
</gene>
<dbReference type="Pfam" id="PF17200">
    <property type="entry name" value="sCache_2"/>
    <property type="match status" value="1"/>
</dbReference>
<accession>A0A2N7WZA9</accession>
<dbReference type="GO" id="GO:0005886">
    <property type="term" value="C:plasma membrane"/>
    <property type="evidence" value="ECO:0007669"/>
    <property type="project" value="UniProtKB-SubCell"/>
</dbReference>
<evidence type="ECO:0000313" key="11">
    <source>
        <dbReference type="EMBL" id="PMS34838.1"/>
    </source>
</evidence>
<dbReference type="PANTHER" id="PTHR43531:SF14">
    <property type="entry name" value="METHYL-ACCEPTING CHEMOTAXIS PROTEIN I-RELATED"/>
    <property type="match status" value="1"/>
</dbReference>
<evidence type="ECO:0000256" key="1">
    <source>
        <dbReference type="ARBA" id="ARBA00004651"/>
    </source>
</evidence>
<dbReference type="GO" id="GO:0004888">
    <property type="term" value="F:transmembrane signaling receptor activity"/>
    <property type="evidence" value="ECO:0007669"/>
    <property type="project" value="TreeGrafter"/>
</dbReference>
<dbReference type="CDD" id="cd11386">
    <property type="entry name" value="MCP_signal"/>
    <property type="match status" value="1"/>
</dbReference>
<dbReference type="OrthoDB" id="8555762at2"/>
<sequence length="515" mass="54720">MQRLSFKQKLWLPLIVSMMALLIVSLWAAVLLRGTRIDERKNDLINVGHVGLAIVQEYAALAKSGALSEEQARKEALARLRDVRYGEDGYFLVIDSTPRMIMHPMKPASEGKELASVADADGRHHYVAFARAAQSPEGGFVDYVFPRPHTTEAVPKLGYVVRYAPWDWIIATGAYVDDIDNAFVHSLYLACGLLIVLACALAALVAAVNRSIVRTIGGDPRVAARIADGIAGGDLAIAIDARNAHAQSLLRAIGHMREALTAMIARIKHASDNVAQTSDEIASGNADLSARTTEQATSLQQTAASMTQITEQVRQASDHARAANDLAKRAVTITDRGGAAAAAAVTTMRDISSESQKMVEIISVIEGIAFQTNILALNAAVEAARAGEEGRGFAVVAGEVRSLAQRSAAAAKEIRGLIQRAVSRVGEGAGLVEQTGATIDEARGAIAQVMRIVEEIASAAAEQTTGIEAVNASVSEMDDMTRQNATLVQRAAAAVEALEHEARQLQTAIAVFHIG</sequence>
<organism evidence="11 12">
    <name type="scientific">Trinickia symbiotica</name>
    <dbReference type="NCBI Taxonomy" id="863227"/>
    <lineage>
        <taxon>Bacteria</taxon>
        <taxon>Pseudomonadati</taxon>
        <taxon>Pseudomonadota</taxon>
        <taxon>Betaproteobacteria</taxon>
        <taxon>Burkholderiales</taxon>
        <taxon>Burkholderiaceae</taxon>
        <taxon>Trinickia</taxon>
    </lineage>
</organism>
<dbReference type="SMART" id="SM01049">
    <property type="entry name" value="Cache_2"/>
    <property type="match status" value="1"/>
</dbReference>
<feature type="domain" description="Methyl-accepting transducer" evidence="10">
    <location>
        <begin position="270"/>
        <end position="499"/>
    </location>
</feature>
<evidence type="ECO:0000256" key="2">
    <source>
        <dbReference type="ARBA" id="ARBA00022475"/>
    </source>
</evidence>
<evidence type="ECO:0000256" key="4">
    <source>
        <dbReference type="ARBA" id="ARBA00022692"/>
    </source>
</evidence>
<evidence type="ECO:0000256" key="7">
    <source>
        <dbReference type="ARBA" id="ARBA00029447"/>
    </source>
</evidence>
<dbReference type="Gene3D" id="1.10.287.950">
    <property type="entry name" value="Methyl-accepting chemotaxis protein"/>
    <property type="match status" value="1"/>
</dbReference>
<evidence type="ECO:0000256" key="5">
    <source>
        <dbReference type="ARBA" id="ARBA00022989"/>
    </source>
</evidence>
<dbReference type="Gene3D" id="3.30.450.20">
    <property type="entry name" value="PAS domain"/>
    <property type="match status" value="1"/>
</dbReference>
<dbReference type="GO" id="GO:0007165">
    <property type="term" value="P:signal transduction"/>
    <property type="evidence" value="ECO:0007669"/>
    <property type="project" value="UniProtKB-KW"/>
</dbReference>
<keyword evidence="3" id="KW-0488">Methylation</keyword>
<proteinExistence type="inferred from homology"/>
<name>A0A2N7WZA9_9BURK</name>
<comment type="similarity">
    <text evidence="7">Belongs to the methyl-accepting chemotaxis (MCP) protein family.</text>
</comment>
<keyword evidence="6 9" id="KW-0472">Membrane</keyword>
<reference evidence="11 12" key="1">
    <citation type="submission" date="2018-01" db="EMBL/GenBank/DDBJ databases">
        <title>Whole genome analyses suggest that Burkholderia sensu lato contains two further novel genera in the rhizoxinica-symbiotica group Mycetohabitans gen. nov., and Trinickia gen. nov.: implications for the evolution of diazotrophy and nodulation in the Burkholderiaceae.</title>
        <authorList>
            <person name="Estrada-de los Santos P."/>
            <person name="Palmer M."/>
            <person name="Chavez-Ramirez B."/>
            <person name="Beukes C."/>
            <person name="Steenkamp E.T."/>
            <person name="Hirsch A.M."/>
            <person name="Manyaka P."/>
            <person name="Maluk M."/>
            <person name="Lafos M."/>
            <person name="Crook M."/>
            <person name="Gross E."/>
            <person name="Simon M.F."/>
            <person name="Bueno dos Reis Junior F."/>
            <person name="Poole P.S."/>
            <person name="Venter S.N."/>
            <person name="James E.K."/>
        </authorList>
    </citation>
    <scope>NUCLEOTIDE SEQUENCE [LARGE SCALE GENOMIC DNA]</scope>
    <source>
        <strain evidence="11 12">JPY 581</strain>
    </source>
</reference>
<dbReference type="AlphaFoldDB" id="A0A2N7WZA9"/>
<evidence type="ECO:0000259" key="10">
    <source>
        <dbReference type="PROSITE" id="PS50111"/>
    </source>
</evidence>
<dbReference type="InterPro" id="IPR051310">
    <property type="entry name" value="MCP_chemotaxis"/>
</dbReference>
<dbReference type="InterPro" id="IPR004089">
    <property type="entry name" value="MCPsignal_dom"/>
</dbReference>
<protein>
    <submittedName>
        <fullName evidence="11">Chemotaxis protein</fullName>
    </submittedName>
</protein>
<comment type="caution">
    <text evidence="11">The sequence shown here is derived from an EMBL/GenBank/DDBJ whole genome shotgun (WGS) entry which is preliminary data.</text>
</comment>
<dbReference type="GO" id="GO:0006935">
    <property type="term" value="P:chemotaxis"/>
    <property type="evidence" value="ECO:0007669"/>
    <property type="project" value="TreeGrafter"/>
</dbReference>
<evidence type="ECO:0000256" key="8">
    <source>
        <dbReference type="PROSITE-ProRule" id="PRU00284"/>
    </source>
</evidence>
<evidence type="ECO:0000256" key="6">
    <source>
        <dbReference type="ARBA" id="ARBA00023136"/>
    </source>
</evidence>
<dbReference type="PANTHER" id="PTHR43531">
    <property type="entry name" value="PROTEIN ICFG"/>
    <property type="match status" value="1"/>
</dbReference>
<dbReference type="FunFam" id="1.10.287.950:FF:000001">
    <property type="entry name" value="Methyl-accepting chemotaxis sensory transducer"/>
    <property type="match status" value="1"/>
</dbReference>
<keyword evidence="5 9" id="KW-1133">Transmembrane helix</keyword>
<dbReference type="STRING" id="863227.GCA_000373005_04913"/>
<dbReference type="Proteomes" id="UP000235777">
    <property type="component" value="Unassembled WGS sequence"/>
</dbReference>
<dbReference type="InterPro" id="IPR033480">
    <property type="entry name" value="sCache_2"/>
</dbReference>